<evidence type="ECO:0000313" key="6">
    <source>
        <dbReference type="EMBL" id="EMF30194.1"/>
    </source>
</evidence>
<dbReference type="Pfam" id="PF07730">
    <property type="entry name" value="HisKA_3"/>
    <property type="match status" value="1"/>
</dbReference>
<evidence type="ECO:0000256" key="2">
    <source>
        <dbReference type="ARBA" id="ARBA00022777"/>
    </source>
</evidence>
<proteinExistence type="predicted"/>
<keyword evidence="3" id="KW-0902">Two-component regulatory system</keyword>
<feature type="domain" description="Signal transduction histidine kinase subgroup 3 dimerisation and phosphoacceptor" evidence="5">
    <location>
        <begin position="191"/>
        <end position="257"/>
    </location>
</feature>
<dbReference type="Gene3D" id="3.30.565.10">
    <property type="entry name" value="Histidine kinase-like ATPase, C-terminal domain"/>
    <property type="match status" value="1"/>
</dbReference>
<sequence>MRSPAAGARRTGDRPEILAPQLAQGISITVISAFGIITLLNVQNVVSGGVGLAVCVGAVLTLYAVQFMVTSSSARRWSRRRRALALCVQALLTFVPMVWLGVAWGSMAGPLGGSILLLLPARLAWPCYGAVTGTVLVWSVLDGVHTPEAGYFTISTALTGLVIYGLTRLTDLVREVHAARAEMARMAVTQERLRFARDLHDLLGYSLSTITLKSELIHRLIPANPDRAREEVAGVLGVSRQALADVRLVASGYREMSLETEAEAVTEVMTAADVRVETDIDCGRLHPLVDTVLATALREGITNILRHSKVQSCEITAVVEGERVRLTLVNDGVTRQDRPRVADGCSGSGLGNLRTRLAEIGGTLTTVTKDGRFRLVAEAPVRPAVTEAGARNASAA</sequence>
<feature type="transmembrane region" description="Helical" evidence="4">
    <location>
        <begin position="148"/>
        <end position="166"/>
    </location>
</feature>
<keyword evidence="4" id="KW-0812">Transmembrane</keyword>
<dbReference type="OrthoDB" id="5241784at2"/>
<dbReference type="InterPro" id="IPR036890">
    <property type="entry name" value="HATPase_C_sf"/>
</dbReference>
<evidence type="ECO:0000313" key="7">
    <source>
        <dbReference type="Proteomes" id="UP000011732"/>
    </source>
</evidence>
<dbReference type="PANTHER" id="PTHR24421">
    <property type="entry name" value="NITRATE/NITRITE SENSOR PROTEIN NARX-RELATED"/>
    <property type="match status" value="1"/>
</dbReference>
<keyword evidence="4" id="KW-0472">Membrane</keyword>
<dbReference type="Gene3D" id="1.20.5.1930">
    <property type="match status" value="1"/>
</dbReference>
<protein>
    <submittedName>
        <fullName evidence="6">Putative two-component system sensor kinase</fullName>
    </submittedName>
</protein>
<reference evidence="6 7" key="1">
    <citation type="journal article" date="2013" name="Genome Announc.">
        <title>Draft Genome Sequence of Streptomyces gancidicus Strain BKS 13-15.</title>
        <authorList>
            <person name="Kumar S."/>
            <person name="Kaur N."/>
            <person name="Singh N.K."/>
            <person name="Raghava G.P."/>
            <person name="Mayilraj S."/>
        </authorList>
    </citation>
    <scope>NUCLEOTIDE SEQUENCE [LARGE SCALE GENOMIC DNA]</scope>
    <source>
        <strain evidence="6 7">BKS 13-15</strain>
    </source>
</reference>
<dbReference type="CDD" id="cd16917">
    <property type="entry name" value="HATPase_UhpB-NarQ-NarX-like"/>
    <property type="match status" value="1"/>
</dbReference>
<feature type="transmembrane region" description="Helical" evidence="4">
    <location>
        <begin position="21"/>
        <end position="42"/>
    </location>
</feature>
<dbReference type="AlphaFoldDB" id="M3C1M2"/>
<evidence type="ECO:0000256" key="1">
    <source>
        <dbReference type="ARBA" id="ARBA00022679"/>
    </source>
</evidence>
<feature type="transmembrane region" description="Helical" evidence="4">
    <location>
        <begin position="83"/>
        <end position="103"/>
    </location>
</feature>
<name>M3C1M2_STREZ</name>
<dbReference type="Proteomes" id="UP000011732">
    <property type="component" value="Unassembled WGS sequence"/>
</dbReference>
<dbReference type="GO" id="GO:0016020">
    <property type="term" value="C:membrane"/>
    <property type="evidence" value="ECO:0007669"/>
    <property type="project" value="InterPro"/>
</dbReference>
<dbReference type="RefSeq" id="WP_006130565.1">
    <property type="nucleotide sequence ID" value="NZ_AOHP01000037.1"/>
</dbReference>
<feature type="transmembrane region" description="Helical" evidence="4">
    <location>
        <begin position="123"/>
        <end position="141"/>
    </location>
</feature>
<dbReference type="GO" id="GO:0000155">
    <property type="term" value="F:phosphorelay sensor kinase activity"/>
    <property type="evidence" value="ECO:0007669"/>
    <property type="project" value="InterPro"/>
</dbReference>
<accession>M3C1M2</accession>
<evidence type="ECO:0000256" key="3">
    <source>
        <dbReference type="ARBA" id="ARBA00023012"/>
    </source>
</evidence>
<dbReference type="EMBL" id="AOHP01000037">
    <property type="protein sequence ID" value="EMF30194.1"/>
    <property type="molecule type" value="Genomic_DNA"/>
</dbReference>
<feature type="transmembrane region" description="Helical" evidence="4">
    <location>
        <begin position="48"/>
        <end position="71"/>
    </location>
</feature>
<gene>
    <name evidence="6" type="ORF">H114_05108</name>
</gene>
<organism evidence="6 7">
    <name type="scientific">Streptomyces gancidicus BKS 13-15</name>
    <dbReference type="NCBI Taxonomy" id="1284664"/>
    <lineage>
        <taxon>Bacteria</taxon>
        <taxon>Bacillati</taxon>
        <taxon>Actinomycetota</taxon>
        <taxon>Actinomycetes</taxon>
        <taxon>Kitasatosporales</taxon>
        <taxon>Streptomycetaceae</taxon>
        <taxon>Streptomyces</taxon>
        <taxon>Streptomyces pseudogriseolus group</taxon>
    </lineage>
</organism>
<keyword evidence="1" id="KW-0808">Transferase</keyword>
<evidence type="ECO:0000256" key="4">
    <source>
        <dbReference type="SAM" id="Phobius"/>
    </source>
</evidence>
<keyword evidence="7" id="KW-1185">Reference proteome</keyword>
<dbReference type="InterPro" id="IPR011712">
    <property type="entry name" value="Sig_transdc_His_kin_sub3_dim/P"/>
</dbReference>
<evidence type="ECO:0000259" key="5">
    <source>
        <dbReference type="Pfam" id="PF07730"/>
    </source>
</evidence>
<dbReference type="PANTHER" id="PTHR24421:SF63">
    <property type="entry name" value="SENSOR HISTIDINE KINASE DESK"/>
    <property type="match status" value="1"/>
</dbReference>
<keyword evidence="2 6" id="KW-0418">Kinase</keyword>
<comment type="caution">
    <text evidence="6">The sequence shown here is derived from an EMBL/GenBank/DDBJ whole genome shotgun (WGS) entry which is preliminary data.</text>
</comment>
<dbReference type="PATRIC" id="fig|1284664.3.peg.1010"/>
<dbReference type="GO" id="GO:0046983">
    <property type="term" value="F:protein dimerization activity"/>
    <property type="evidence" value="ECO:0007669"/>
    <property type="project" value="InterPro"/>
</dbReference>
<dbReference type="InterPro" id="IPR050482">
    <property type="entry name" value="Sensor_HK_TwoCompSys"/>
</dbReference>
<dbReference type="SUPFAM" id="SSF55874">
    <property type="entry name" value="ATPase domain of HSP90 chaperone/DNA topoisomerase II/histidine kinase"/>
    <property type="match status" value="1"/>
</dbReference>
<keyword evidence="4" id="KW-1133">Transmembrane helix</keyword>